<evidence type="ECO:0000313" key="12">
    <source>
        <dbReference type="WBParaSite" id="TCNE_0001557801-mRNA-1"/>
    </source>
</evidence>
<dbReference type="InterPro" id="IPR000504">
    <property type="entry name" value="RRM_dom"/>
</dbReference>
<accession>A0A183V4A7</accession>
<feature type="binding site" evidence="7">
    <location>
        <position position="388"/>
    </location>
    <ligand>
        <name>S-adenosyl-L-methionine</name>
        <dbReference type="ChEBI" id="CHEBI:59789"/>
    </ligand>
</feature>
<dbReference type="GO" id="GO:0030697">
    <property type="term" value="F:tRNA (uracil(54)-C5)-methyltransferase activity, S-adenosyl methionine-dependent"/>
    <property type="evidence" value="ECO:0007669"/>
    <property type="project" value="UniProtKB-EC"/>
</dbReference>
<dbReference type="SUPFAM" id="SSF54928">
    <property type="entry name" value="RNA-binding domain, RBD"/>
    <property type="match status" value="1"/>
</dbReference>
<dbReference type="Proteomes" id="UP000050794">
    <property type="component" value="Unassembled WGS sequence"/>
</dbReference>
<evidence type="ECO:0000256" key="3">
    <source>
        <dbReference type="ARBA" id="ARBA00022691"/>
    </source>
</evidence>
<dbReference type="PROSITE" id="PS50102">
    <property type="entry name" value="RRM"/>
    <property type="match status" value="1"/>
</dbReference>
<evidence type="ECO:0000256" key="1">
    <source>
        <dbReference type="ARBA" id="ARBA00022603"/>
    </source>
</evidence>
<feature type="domain" description="RRM" evidence="9">
    <location>
        <begin position="61"/>
        <end position="134"/>
    </location>
</feature>
<dbReference type="InterPro" id="IPR035979">
    <property type="entry name" value="RBD_domain_sf"/>
</dbReference>
<dbReference type="InterPro" id="IPR012677">
    <property type="entry name" value="Nucleotide-bd_a/b_plait_sf"/>
</dbReference>
<evidence type="ECO:0000256" key="7">
    <source>
        <dbReference type="PROSITE-ProRule" id="PRU01024"/>
    </source>
</evidence>
<comment type="catalytic activity">
    <reaction evidence="5">
        <text>uridine(54) in tRNA + S-adenosyl-L-methionine = 5-methyluridine(54) in tRNA + S-adenosyl-L-homocysteine + H(+)</text>
        <dbReference type="Rhea" id="RHEA:42712"/>
        <dbReference type="Rhea" id="RHEA-COMP:10167"/>
        <dbReference type="Rhea" id="RHEA-COMP:10193"/>
        <dbReference type="ChEBI" id="CHEBI:15378"/>
        <dbReference type="ChEBI" id="CHEBI:57856"/>
        <dbReference type="ChEBI" id="CHEBI:59789"/>
        <dbReference type="ChEBI" id="CHEBI:65315"/>
        <dbReference type="ChEBI" id="CHEBI:74447"/>
        <dbReference type="EC" id="2.1.1.35"/>
    </reaction>
    <physiologicalReaction direction="left-to-right" evidence="5">
        <dbReference type="Rhea" id="RHEA:42713"/>
    </physiologicalReaction>
</comment>
<protein>
    <recommendedName>
        <fullName evidence="4">tRNA (uracil(54)-C(5))-methyltransferase</fullName>
        <ecNumber evidence="4">2.1.1.35</ecNumber>
    </recommendedName>
</protein>
<dbReference type="InterPro" id="IPR025714">
    <property type="entry name" value="Methyltranfer_dom"/>
</dbReference>
<evidence type="ECO:0000256" key="6">
    <source>
        <dbReference type="PROSITE-ProRule" id="PRU00176"/>
    </source>
</evidence>
<keyword evidence="1 7" id="KW-0489">Methyltransferase</keyword>
<keyword evidence="3 7" id="KW-0949">S-adenosyl-L-methionine</keyword>
<dbReference type="WBParaSite" id="TCNE_0001557801-mRNA-1">
    <property type="protein sequence ID" value="TCNE_0001557801-mRNA-1"/>
    <property type="gene ID" value="TCNE_0001557801"/>
</dbReference>
<evidence type="ECO:0000256" key="5">
    <source>
        <dbReference type="ARBA" id="ARBA00047278"/>
    </source>
</evidence>
<dbReference type="InterPro" id="IPR029063">
    <property type="entry name" value="SAM-dependent_MTases_sf"/>
</dbReference>
<evidence type="ECO:0000256" key="4">
    <source>
        <dbReference type="ARBA" id="ARBA00033763"/>
    </source>
</evidence>
<dbReference type="EC" id="2.1.1.35" evidence="4"/>
<comment type="caution">
    <text evidence="7">Lacks conserved residue(s) required for the propagation of feature annotation.</text>
</comment>
<evidence type="ECO:0000313" key="11">
    <source>
        <dbReference type="Proteomes" id="UP000050794"/>
    </source>
</evidence>
<name>A0A183V4A7_TOXCA</name>
<evidence type="ECO:0000256" key="2">
    <source>
        <dbReference type="ARBA" id="ARBA00022679"/>
    </source>
</evidence>
<dbReference type="GO" id="GO:0006396">
    <property type="term" value="P:RNA processing"/>
    <property type="evidence" value="ECO:0007669"/>
    <property type="project" value="InterPro"/>
</dbReference>
<dbReference type="AlphaFoldDB" id="A0A183V4A7"/>
<reference evidence="10 11" key="2">
    <citation type="submission" date="2018-11" db="EMBL/GenBank/DDBJ databases">
        <authorList>
            <consortium name="Pathogen Informatics"/>
        </authorList>
    </citation>
    <scope>NUCLEOTIDE SEQUENCE [LARGE SCALE GENOMIC DNA]</scope>
</reference>
<dbReference type="Gene3D" id="2.40.50.1070">
    <property type="match status" value="1"/>
</dbReference>
<keyword evidence="11" id="KW-1185">Reference proteome</keyword>
<reference evidence="12" key="1">
    <citation type="submission" date="2016-06" db="UniProtKB">
        <authorList>
            <consortium name="WormBaseParasite"/>
        </authorList>
    </citation>
    <scope>IDENTIFICATION</scope>
</reference>
<sequence>MEEAVGHTEDKSDSENGLVQPVDDSTNSKEDSDLPQPVDDAVKQTSAGDERDSRMESSASCRVQLQNLPRYMGHKQIKTFLAKNVGKSSLRKIRMFSDTVYFSLSSPEEAEKAVKSLNGFEMKGRIITAKISAPEPQKGKDVSKCSCDTPSSRTAREIVTPLADVDYDEQLERKMSDAKRLATTLVRNMISANVMNARAINAWNLVQPIRRSPYTTCYRNKCEFTAGHDLEGNVCVGFVGGRFSANMHYILPMDTCTNISERMKGIVKQFQNFIVDTGEETFNEFERVGVWKMLTIREFADDLMIIVTVFPIEDREKEEKLKESLVEKFLSKDNLSDEENRLRASSIYWQRLANASDPPIYEHIAGSPYIYETILDTRFRVSPGAFFQTNSYGAAVLYSTIAEQAGLLNGNDGLEKSVAENLNDALDLNKTDESSEGTSVLCHVDKPDETAGVAKSVDTNGDVSCIISEKNIEQTKDSTKESPGKEPALTLQPDSTMNVQANEEASESKSANEAVNDLEYNSAVGEEVQSAEESDGVAAKKRKIDDDVGIFRMIVINPLENVNSMMDTTVILDVCCGTGTIGLCLMSLLRRSKTKGRRYLMGIEMVPEATEDAKCNASDNAFTENDCRFVTGKAEEAFRRLRFHMPLSWKVDEANVVGILDPPRAGIHEKVVLGCRMLSSLKRLIFVSCEPSLALKNLVDLCRPRSKKYDGQPFKVTSITPVDMFPQTKHCEWVVRLDR</sequence>
<evidence type="ECO:0000313" key="10">
    <source>
        <dbReference type="EMBL" id="VDM46898.1"/>
    </source>
</evidence>
<dbReference type="InterPro" id="IPR010280">
    <property type="entry name" value="U5_MeTrfase_fam"/>
</dbReference>
<dbReference type="EMBL" id="UYWY01022961">
    <property type="protein sequence ID" value="VDM46898.1"/>
    <property type="molecule type" value="Genomic_DNA"/>
</dbReference>
<evidence type="ECO:0000256" key="8">
    <source>
        <dbReference type="SAM" id="MobiDB-lite"/>
    </source>
</evidence>
<keyword evidence="6" id="KW-0694">RNA-binding</keyword>
<feature type="region of interest" description="Disordered" evidence="8">
    <location>
        <begin position="1"/>
        <end position="59"/>
    </location>
</feature>
<dbReference type="PANTHER" id="PTHR45904:SF2">
    <property type="entry name" value="TRNA (URACIL-5-)-METHYLTRANSFERASE HOMOLOG A"/>
    <property type="match status" value="1"/>
</dbReference>
<feature type="binding site" evidence="7">
    <location>
        <position position="604"/>
    </location>
    <ligand>
        <name>S-adenosyl-L-methionine</name>
        <dbReference type="ChEBI" id="CHEBI:59789"/>
    </ligand>
</feature>
<evidence type="ECO:0000259" key="9">
    <source>
        <dbReference type="PROSITE" id="PS50102"/>
    </source>
</evidence>
<gene>
    <name evidence="10" type="ORF">TCNE_LOCUS15577</name>
</gene>
<comment type="similarity">
    <text evidence="7">Belongs to the class I-like SAM-binding methyltransferase superfamily. RNA M5U methyltransferase family.</text>
</comment>
<feature type="compositionally biased region" description="Basic and acidic residues" evidence="8">
    <location>
        <begin position="1"/>
        <end position="14"/>
    </location>
</feature>
<feature type="region of interest" description="Disordered" evidence="8">
    <location>
        <begin position="472"/>
        <end position="514"/>
    </location>
</feature>
<dbReference type="InterPro" id="IPR045850">
    <property type="entry name" value="TRM2_met"/>
</dbReference>
<dbReference type="GO" id="GO:0003723">
    <property type="term" value="F:RNA binding"/>
    <property type="evidence" value="ECO:0007669"/>
    <property type="project" value="UniProtKB-UniRule"/>
</dbReference>
<dbReference type="PROSITE" id="PS51687">
    <property type="entry name" value="SAM_MT_RNA_M5U"/>
    <property type="match status" value="1"/>
</dbReference>
<keyword evidence="2 7" id="KW-0808">Transferase</keyword>
<feature type="binding site" evidence="7">
    <location>
        <position position="661"/>
    </location>
    <ligand>
        <name>S-adenosyl-L-methionine</name>
        <dbReference type="ChEBI" id="CHEBI:59789"/>
    </ligand>
</feature>
<feature type="compositionally biased region" description="Basic and acidic residues" evidence="8">
    <location>
        <begin position="472"/>
        <end position="484"/>
    </location>
</feature>
<dbReference type="PANTHER" id="PTHR45904">
    <property type="entry name" value="TRNA (URACIL-5-)-METHYLTRANSFERASE"/>
    <property type="match status" value="1"/>
</dbReference>
<feature type="active site" description="Nucleophile" evidence="7">
    <location>
        <position position="689"/>
    </location>
</feature>
<organism evidence="11 12">
    <name type="scientific">Toxocara canis</name>
    <name type="common">Canine roundworm</name>
    <dbReference type="NCBI Taxonomy" id="6265"/>
    <lineage>
        <taxon>Eukaryota</taxon>
        <taxon>Metazoa</taxon>
        <taxon>Ecdysozoa</taxon>
        <taxon>Nematoda</taxon>
        <taxon>Chromadorea</taxon>
        <taxon>Rhabditida</taxon>
        <taxon>Spirurina</taxon>
        <taxon>Ascaridomorpha</taxon>
        <taxon>Ascaridoidea</taxon>
        <taxon>Toxocaridae</taxon>
        <taxon>Toxocara</taxon>
    </lineage>
</organism>
<dbReference type="Pfam" id="PF13847">
    <property type="entry name" value="Methyltransf_31"/>
    <property type="match status" value="1"/>
</dbReference>
<dbReference type="Gene3D" id="3.40.50.150">
    <property type="entry name" value="Vaccinia Virus protein VP39"/>
    <property type="match status" value="1"/>
</dbReference>
<dbReference type="SUPFAM" id="SSF53335">
    <property type="entry name" value="S-adenosyl-L-methionine-dependent methyltransferases"/>
    <property type="match status" value="1"/>
</dbReference>
<dbReference type="Gene3D" id="3.30.70.330">
    <property type="match status" value="1"/>
</dbReference>
<dbReference type="GO" id="GO:0032259">
    <property type="term" value="P:methylation"/>
    <property type="evidence" value="ECO:0007669"/>
    <property type="project" value="UniProtKB-KW"/>
</dbReference>
<proteinExistence type="inferred from homology"/>